<comment type="caution">
    <text evidence="2">The sequence shown here is derived from an EMBL/GenBank/DDBJ whole genome shotgun (WGS) entry which is preliminary data.</text>
</comment>
<dbReference type="PANTHER" id="PTHR12517:SF0">
    <property type="entry name" value="INTERMEMBRANE LIPID TRANSFER PROTEIN VPS13B"/>
    <property type="match status" value="1"/>
</dbReference>
<proteinExistence type="predicted"/>
<dbReference type="EMBL" id="SKCS01000108">
    <property type="protein sequence ID" value="TNN16677.1"/>
    <property type="molecule type" value="Genomic_DNA"/>
</dbReference>
<accession>A0A4Z2DJT9</accession>
<feature type="region of interest" description="Disordered" evidence="1">
    <location>
        <begin position="1462"/>
        <end position="1483"/>
    </location>
</feature>
<protein>
    <submittedName>
        <fullName evidence="2">Vacuolar protein sorting-associated protein</fullName>
    </submittedName>
</protein>
<gene>
    <name evidence="2" type="ORF">EWB00_000226</name>
</gene>
<keyword evidence="3" id="KW-1185">Reference proteome</keyword>
<name>A0A4Z2DJT9_SCHJA</name>
<evidence type="ECO:0000313" key="2">
    <source>
        <dbReference type="EMBL" id="TNN16677.1"/>
    </source>
</evidence>
<dbReference type="STRING" id="6182.A0A4Z2DJT9"/>
<dbReference type="PANTHER" id="PTHR12517">
    <property type="entry name" value="VACUOLAR PROTEIN SORTING-ASSOCIATED PROTEIN 13B"/>
    <property type="match status" value="1"/>
</dbReference>
<dbReference type="Proteomes" id="UP000311919">
    <property type="component" value="Unassembled WGS sequence"/>
</dbReference>
<feature type="non-terminal residue" evidence="2">
    <location>
        <position position="1"/>
    </location>
</feature>
<evidence type="ECO:0000256" key="1">
    <source>
        <dbReference type="SAM" id="MobiDB-lite"/>
    </source>
</evidence>
<sequence>ILCKPARIFAIINECPPTFFTFLEDDNSLKIEHLLTQSEISYLLFGFPQLHLSNYYGSDNVGDDEFGQTQFDDTVLSNCSWSCGLYDLPMFLPTENIGTSHYNFNWMFSAVKTYLIMENSLIFSGQFSVNLDFLHNQDSTSNVSISTLSSNTICDNTNPIVINLHIIVQCNRESDLPNVSNRIPDFQILKRTVKTIQFCYNGVFGMIVPKFFEFTTFMHNIAHRTLSSGIINRSIEYPYLKYNIQSRPVHVNLSNSTCIIDKACVEVPTVTGKTYCSPYSKMKSSSINSYPSRLRNSDIRNSSLSKCQDIPLDMTLHVQCNLLSTSGQIMLARYRQDVNKHIVLQWTMENAEISFDLKTESCCVDFHIRHFEAVIQKTPKSMIPLFTLLEKDIQPIQLLQPYPNKTHDSEIETQTISSPNLSTNRHDHYDKSSWFEENYIPFIPINARKRHRLDSNQGRVENKSIIGENFIRIVFRRTYSKSSATSDYISASQSDLSSIDDTSLHRDSHPENNLHIGIQPLDIVIIPEVIDEISDFINDCLTYEGQYTVSSSNLFTAYAKKTNMVPAKPIFSVHSFPVIGAEIESFRLFYLLGGMFEDKNTEKHPNAVMLSCDLIQAKPLLENFIDRSYFANDFTTSQSSPVMQPSIVNDKQYIVTANCINIAAVPFSYICHMKQDIDYNPCSSSSAIAQNPAKDWNRAATYSDINDSLWGWSIVHSFSASITFAPALIMNENSVINIYGGYSMELSLINNLLILADCELIKHLVRLTHSPNSYSSNISQLSHQSSFLKLFERLFFADDSNRILCTPSRLFMTAHQILLLMWIPSDNKLNPAEVNCLSEFTIQINQPYIIINLAGGNVNTSDRLELSINSFQMDCREGELKSSCTLCEPVIINKFIQGKCNRKSTVIIVPCKVGKKTQCNDKADHAPTCSSLLFWYSGFSVKHSPSNIMKPCLLITCTRSSVFDYSSVVKEPISHQYNRFKVHISTAQDQFLCLRPDTISALFKFCKFFHQLFGANYEDNTSRINAYNDNENNKFIANNESGQRPGFSTVHQSLPLTSIARLIHALHFYFDRFNIEINCIKISLRFHDSTESIINSSNVLELRMKQILTFIQLNHVHSELLATTFCWQNLSSLSLICYTIKSNFTSSNTNSLRCGMNFHRPVYLIWPNTSINVGLFISTKHCSHNSSINPNYWFDKVYVHLQTESGLCLHLPIHGYINDYIMMIITKTIYIIRSSEISNLNCSKSTEATTSIQCTSQSDNLCVHCSNYDPTIHTDSLRSQDNYVFHSYSPMSTLQSSLPNQMIAMTCSEHGSTEQQLELLFSHPYWPWILNQNIWKQSPLQTHPWPSLNEVISYNDLSNDKDNNIENECLQKPYWLSVTWMYNELRSPTYLKVLPVPFEIITSGLNSTYSPNGFELQCYLQYWDPFYQYGGSFMTYSTFILSDSQITQYVLPKYCHQGHHSSVPTTPTSLKPESNHTSKSTHNGQVDISVLSRSSSSNAVCPDCDDFVHQPAAAIWRILVDLRVRSGSNTSNPSVNENHPVALAGISPMILIGAVRLDTVHYSNSHAVDQCCILRCQTSNVTISLIEHQSMECQNIGGFELCRFSLKDIDFIYKSNLSSFKSTNYPCVENHQFEIGQFSLLTADVNWARLQQCVINNNLLCRLSNQELDILCKHLNIFVSSDRLVSLVALNKRIQQYISEFSNVLFCSNTLYHEKRQPCSSNRTPDTHSTLGWMLINYSNQSIVLDQLPLIKYLSITKTNKSHLEAVDSVIKLFRLSLKPRQSTLWRPIVFPGPVSSSGHAFRVKLRIGITLNNGDNTAFLWSHPVELPWPLSFHKQHSDILCALSLKWKETSLCAIRGADDDVHYPELYLLVCSAEPSGSPGKIILHSNMVVRNLLPVPLSCSLNTSTTDIPEKTSSISTITVNKDLSNISNQHQIISEHAQPSEQFFQMSIGPFVEFISTCANPKRLYKTTLGRNLCIAFKVYDNSYSDDHMNKNNLWSDKLTFKIPLPDQLNSQTETSHRTLISNSSTGPCKFYAIVTVEYYTTRFITPPICIITISPLFEILNCMPICLTLVSKAISPQQTMNANSLSIETISPAILNHEKWLKCQHDKSIPDLSNSYLRMLAKPIRLAYHYDLLLTGTLPNGESVFSHPVRLSGHEILKKLATTHLKYNNFILKHNNPDDILSTKSTLQNNSLPIISTLGIIPKFSFVSNSVSDYLDYLHNNNEDKLVNSIYLQYSLRLVLRSQLLLINFTGINIQLRLSSQNNNSSSNINSCDILLKDNESLPLSKTHRCFQLGVVSNDEIFWSEIITIDLYLAELLDDHQNSTGDNHLNAFLWNSQPKCLSLSNSYTTYTTILVKDKLLCLTIQLKSNNPVKEDIVLTGSNNFIITIQPRFYIKHWLIDCIPLRFKPIVIPIESSISEVIRGPFIPTSLSGSNEVIEISEENNSIPILWWHLSHIISKPLLSTELLYCMQISVDGSSAQSHWSQVFPLHRIPCVAHNAIHRNEFSSVPIFLNQVSLPVVSENSNINIYPTLLITTIKHKFAGEITIQVNKTTILQNLNPFSIHIHNCTSSSIYSIELLDSLSSSSSLRQGHLSSGKLLNDLLKITLKNSLLDWYPHKIYPHSQLSIIPQSLVELLYIDTLNRSCDKNSNAELCLNFFNPSHFSVLELNLCVQSKDIDDNHVKSPVNINLKELYSTVDVSKILVTSNGLWHEQKVINNHLIIELCFSMCETSFGLIVQLIDADLVSCRNWSPIANQLVSSTRLKYLNKIHLTINEFCMHLITIENHTTRSHYYQKKKSLVSSALSSKHKLYELLPPQDEFIRLTTLNLRIILVENSSLISRTIQLYDKNFIVNRRFIIEILLQHFQLDNWCHAWTNAYDFPVIAQTFQLRKPKTVCQISLTSSSPALLDDTLLNTLSTSFPVFTLHLYPPNLDVYLEDSLIYDLVGEFSNLVQIINGFSSSCRDLNISSSSSSSSKPIDQACIIFKQFTVDSFKINLSLHAMLRLYLSCHSAPLNFSTFRLINVENTNYSDNQHNWDILSGSLMYYSSVKHLLTMHYFTQMLFRSGWLVGSLDLLGNVTGLLYSLVNGLNDLIHLRSSNDNEDDDDQDSVKIISLSETNLPLCKEYVDLPSMTTMGAVASLKYNRNVGFLFRLTQGLRSLTRRTTGGLLLSVSGMASSLARNLDYLSLDPHYEQHQDHIRRHNTPKGLGEGIQQGLSSLGLCLLSAVAGVADQPLQAIFNTINNPTTTVSPEDILDSSVDIQSTQSNFLLSTLGGFGRGLVGVVTKPAAGAAELIAQTSKGLLHRTSNPMDMTFPNKYGEPYISSEAGLRLHYQNVDSMILCNWGSLTLTHAHSNFLTSDCNSGELSFCSWFSTEIHTYNIQSDSSTQSHSANDMVIWIAASLDLKMVYASVITSEINNSYFSWFEHLPNKVFKSLINNVIGAKSNYVKLTNDSFTDKCAFANPCDNSQEEMSVSFNSHLSDSWEWIDHIQFNSNDMQRLKSVILNFWLRDERLKMLTHNSYSESNSDSRQEHTIHVSNSVDLNSNVNSSDLFPSVRYSFKWKRVSEYLMGISLDNLMHI</sequence>
<evidence type="ECO:0000313" key="3">
    <source>
        <dbReference type="Proteomes" id="UP000311919"/>
    </source>
</evidence>
<dbReference type="InterPro" id="IPR039782">
    <property type="entry name" value="VPS13B"/>
</dbReference>
<reference evidence="2 3" key="1">
    <citation type="submission" date="2019-03" db="EMBL/GenBank/DDBJ databases">
        <title>An improved genome assembly of the fluke Schistosoma japonicum.</title>
        <authorList>
            <person name="Hu W."/>
            <person name="Luo F."/>
            <person name="Yin M."/>
            <person name="Mo X."/>
            <person name="Sun C."/>
            <person name="Wu Q."/>
            <person name="Zhu B."/>
            <person name="Xiang M."/>
            <person name="Wang J."/>
            <person name="Wang Y."/>
            <person name="Zhang T."/>
            <person name="Xu B."/>
            <person name="Zheng H."/>
            <person name="Feng Z."/>
        </authorList>
    </citation>
    <scope>NUCLEOTIDE SEQUENCE [LARGE SCALE GENOMIC DNA]</scope>
    <source>
        <strain evidence="2">HuSjv2</strain>
        <tissue evidence="2">Worms</tissue>
    </source>
</reference>
<dbReference type="OrthoDB" id="445152at2759"/>
<organism evidence="2 3">
    <name type="scientific">Schistosoma japonicum</name>
    <name type="common">Blood fluke</name>
    <dbReference type="NCBI Taxonomy" id="6182"/>
    <lineage>
        <taxon>Eukaryota</taxon>
        <taxon>Metazoa</taxon>
        <taxon>Spiralia</taxon>
        <taxon>Lophotrochozoa</taxon>
        <taxon>Platyhelminthes</taxon>
        <taxon>Trematoda</taxon>
        <taxon>Digenea</taxon>
        <taxon>Strigeidida</taxon>
        <taxon>Schistosomatoidea</taxon>
        <taxon>Schistosomatidae</taxon>
        <taxon>Schistosoma</taxon>
    </lineage>
</organism>